<dbReference type="InterPro" id="IPR003439">
    <property type="entry name" value="ABC_transporter-like_ATP-bd"/>
</dbReference>
<dbReference type="Pfam" id="PF00005">
    <property type="entry name" value="ABC_tran"/>
    <property type="match status" value="1"/>
</dbReference>
<dbReference type="InterPro" id="IPR003593">
    <property type="entry name" value="AAA+_ATPase"/>
</dbReference>
<evidence type="ECO:0000313" key="5">
    <source>
        <dbReference type="Proteomes" id="UP000273001"/>
    </source>
</evidence>
<dbReference type="RefSeq" id="WP_120205625.1">
    <property type="nucleotide sequence ID" value="NZ_CP032514.1"/>
</dbReference>
<name>A0ABM6Z647_9ACTO</name>
<dbReference type="PANTHER" id="PTHR43158:SF1">
    <property type="entry name" value="ABC TRANSPORTER, ATP-BINDING PROTEIN"/>
    <property type="match status" value="1"/>
</dbReference>
<dbReference type="Gene3D" id="3.40.50.300">
    <property type="entry name" value="P-loop containing nucleotide triphosphate hydrolases"/>
    <property type="match status" value="1"/>
</dbReference>
<keyword evidence="1" id="KW-0547">Nucleotide-binding</keyword>
<reference evidence="4 5" key="1">
    <citation type="submission" date="2018-09" db="EMBL/GenBank/DDBJ databases">
        <authorList>
            <person name="Li J."/>
        </authorList>
    </citation>
    <scope>NUCLEOTIDE SEQUENCE [LARGE SCALE GENOMIC DNA]</scope>
    <source>
        <strain evidence="4 5">2129</strain>
    </source>
</reference>
<protein>
    <submittedName>
        <fullName evidence="4">ATP-binding cassette domain-containing protein</fullName>
    </submittedName>
</protein>
<accession>A0ABM6Z647</accession>
<dbReference type="PANTHER" id="PTHR43158">
    <property type="entry name" value="SKFA PEPTIDE EXPORT ATP-BINDING PROTEIN SKFE"/>
    <property type="match status" value="1"/>
</dbReference>
<dbReference type="Proteomes" id="UP000273001">
    <property type="component" value="Chromosome"/>
</dbReference>
<evidence type="ECO:0000313" key="4">
    <source>
        <dbReference type="EMBL" id="AYD90670.1"/>
    </source>
</evidence>
<dbReference type="GO" id="GO:0005524">
    <property type="term" value="F:ATP binding"/>
    <property type="evidence" value="ECO:0007669"/>
    <property type="project" value="UniProtKB-KW"/>
</dbReference>
<feature type="domain" description="ABC transporter" evidence="3">
    <location>
        <begin position="5"/>
        <end position="220"/>
    </location>
</feature>
<keyword evidence="5" id="KW-1185">Reference proteome</keyword>
<dbReference type="EMBL" id="CP032514">
    <property type="protein sequence ID" value="AYD90670.1"/>
    <property type="molecule type" value="Genomic_DNA"/>
</dbReference>
<organism evidence="4 5">
    <name type="scientific">Actinomyces lilanjuaniae</name>
    <dbReference type="NCBI Taxonomy" id="2321394"/>
    <lineage>
        <taxon>Bacteria</taxon>
        <taxon>Bacillati</taxon>
        <taxon>Actinomycetota</taxon>
        <taxon>Actinomycetes</taxon>
        <taxon>Actinomycetales</taxon>
        <taxon>Actinomycetaceae</taxon>
        <taxon>Actinomyces</taxon>
    </lineage>
</organism>
<dbReference type="PROSITE" id="PS50893">
    <property type="entry name" value="ABC_TRANSPORTER_2"/>
    <property type="match status" value="1"/>
</dbReference>
<sequence>MTALLELEDLVVSRGRRFRLAPLTIRFDTPGVVGLFGHNGAGKTTLLKALAGLLPLRSGSVKTPGAALPTLLPDSPFLYTFLRVGSVPDVLGDYFEDFDRDRARSIINSLSLDTSKKVGDLSKGMEEQLNLGMTLARRSSVYLLDEPLAAVDPVTRDRMLELIGQHRPADALIIVSTHLIAGLEPLFDECVVLHDGRMLLRTQASQASSGQSLEARIKEAMLRA</sequence>
<dbReference type="InterPro" id="IPR027417">
    <property type="entry name" value="P-loop_NTPase"/>
</dbReference>
<proteinExistence type="predicted"/>
<gene>
    <name evidence="4" type="ORF">D5R93_12870</name>
</gene>
<evidence type="ECO:0000256" key="2">
    <source>
        <dbReference type="ARBA" id="ARBA00022840"/>
    </source>
</evidence>
<keyword evidence="2 4" id="KW-0067">ATP-binding</keyword>
<evidence type="ECO:0000259" key="3">
    <source>
        <dbReference type="PROSITE" id="PS50893"/>
    </source>
</evidence>
<dbReference type="SUPFAM" id="SSF52540">
    <property type="entry name" value="P-loop containing nucleoside triphosphate hydrolases"/>
    <property type="match status" value="1"/>
</dbReference>
<evidence type="ECO:0000256" key="1">
    <source>
        <dbReference type="ARBA" id="ARBA00022741"/>
    </source>
</evidence>
<dbReference type="SMART" id="SM00382">
    <property type="entry name" value="AAA"/>
    <property type="match status" value="1"/>
</dbReference>